<accession>A0A0X3VVT7</accession>
<organism evidence="1 2">
    <name type="scientific">Streptomyces violaceusniger</name>
    <dbReference type="NCBI Taxonomy" id="68280"/>
    <lineage>
        <taxon>Bacteria</taxon>
        <taxon>Bacillati</taxon>
        <taxon>Actinomycetota</taxon>
        <taxon>Actinomycetes</taxon>
        <taxon>Kitasatosporales</taxon>
        <taxon>Streptomycetaceae</taxon>
        <taxon>Streptomyces</taxon>
        <taxon>Streptomyces violaceusniger group</taxon>
    </lineage>
</organism>
<dbReference type="RefSeq" id="WP_059146591.1">
    <property type="nucleotide sequence ID" value="NZ_LLZJ01000372.1"/>
</dbReference>
<dbReference type="SUPFAM" id="SSF75169">
    <property type="entry name" value="DsrEFH-like"/>
    <property type="match status" value="1"/>
</dbReference>
<dbReference type="OrthoDB" id="3695258at2"/>
<gene>
    <name evidence="1" type="ORF">ADL28_28265</name>
</gene>
<comment type="caution">
    <text evidence="1">The sequence shown here is derived from an EMBL/GenBank/DDBJ whole genome shotgun (WGS) entry which is preliminary data.</text>
</comment>
<protein>
    <recommendedName>
        <fullName evidence="3">Sulfur reduction protein DsrE</fullName>
    </recommendedName>
</protein>
<dbReference type="Proteomes" id="UP000053413">
    <property type="component" value="Unassembled WGS sequence"/>
</dbReference>
<evidence type="ECO:0000313" key="2">
    <source>
        <dbReference type="Proteomes" id="UP000053413"/>
    </source>
</evidence>
<dbReference type="AlphaFoldDB" id="A0A0X3VVT7"/>
<name>A0A0X3VVT7_STRVO</name>
<dbReference type="Gene3D" id="3.40.1260.10">
    <property type="entry name" value="DsrEFH-like"/>
    <property type="match status" value="1"/>
</dbReference>
<reference evidence="2" key="1">
    <citation type="submission" date="2015-10" db="EMBL/GenBank/DDBJ databases">
        <authorList>
            <person name="Ju K.-S."/>
            <person name="Doroghazi J.R."/>
            <person name="Metcalf W.W."/>
        </authorList>
    </citation>
    <scope>NUCLEOTIDE SEQUENCE [LARGE SCALE GENOMIC DNA]</scope>
    <source>
        <strain evidence="2">NRRL F-8817</strain>
    </source>
</reference>
<dbReference type="EMBL" id="LLZJ01000372">
    <property type="protein sequence ID" value="KUL48789.1"/>
    <property type="molecule type" value="Genomic_DNA"/>
</dbReference>
<evidence type="ECO:0008006" key="3">
    <source>
        <dbReference type="Google" id="ProtNLM"/>
    </source>
</evidence>
<evidence type="ECO:0000313" key="1">
    <source>
        <dbReference type="EMBL" id="KUL48789.1"/>
    </source>
</evidence>
<sequence>MTTVREGFLLIESQAAAVPGGVGFPRDAVTQARLGHPVVLFLIQDAVALAVPGRSPELEDFIGAGGRVWVDDFSLAQRGLANAGLLPAAHRTDMGAVAEAVLNPAVKVVWH</sequence>
<proteinExistence type="predicted"/>
<dbReference type="InterPro" id="IPR027396">
    <property type="entry name" value="DsrEFH-like"/>
</dbReference>